<evidence type="ECO:0000313" key="2">
    <source>
        <dbReference type="EMBL" id="QJI04328.1"/>
    </source>
</evidence>
<proteinExistence type="predicted"/>
<reference evidence="1" key="1">
    <citation type="submission" date="2020-03" db="EMBL/GenBank/DDBJ databases">
        <title>The deep terrestrial virosphere.</title>
        <authorList>
            <person name="Holmfeldt K."/>
            <person name="Nilsson E."/>
            <person name="Simone D."/>
            <person name="Lopez-Fernandez M."/>
            <person name="Wu X."/>
            <person name="de Brujin I."/>
            <person name="Lundin D."/>
            <person name="Andersson A."/>
            <person name="Bertilsson S."/>
            <person name="Dopson M."/>
        </authorList>
    </citation>
    <scope>NUCLEOTIDE SEQUENCE</scope>
    <source>
        <strain evidence="1">MM415B00842</strain>
        <strain evidence="2">TM448B07451</strain>
    </source>
</reference>
<protein>
    <submittedName>
        <fullName evidence="1">Uncharacterized protein</fullName>
    </submittedName>
</protein>
<sequence length="99" mass="11431">MNYTGQELVSYNQNTGLAVGGSALNTGSAGDFYHQWDYYYPIHNTYYYPWYPSTTFITEKSKVEQGFKIVAKMLENKIITKELTIKEFIKLVNDIAEII</sequence>
<organism evidence="1">
    <name type="scientific">viral metagenome</name>
    <dbReference type="NCBI Taxonomy" id="1070528"/>
    <lineage>
        <taxon>unclassified sequences</taxon>
        <taxon>metagenomes</taxon>
        <taxon>organismal metagenomes</taxon>
    </lineage>
</organism>
<name>A0A6M3IY53_9ZZZZ</name>
<dbReference type="EMBL" id="MT145169">
    <property type="protein sequence ID" value="QJI04328.1"/>
    <property type="molecule type" value="Genomic_DNA"/>
</dbReference>
<accession>A0A6M3IY53</accession>
<dbReference type="AlphaFoldDB" id="A0A6M3IY53"/>
<evidence type="ECO:0000313" key="1">
    <source>
        <dbReference type="EMBL" id="QJA62015.1"/>
    </source>
</evidence>
<gene>
    <name evidence="1" type="ORF">MM415B00842_0036</name>
    <name evidence="2" type="ORF">TM448B07451_0012</name>
</gene>
<dbReference type="EMBL" id="MT141459">
    <property type="protein sequence ID" value="QJA62015.1"/>
    <property type="molecule type" value="Genomic_DNA"/>
</dbReference>